<dbReference type="EMBL" id="MU167317">
    <property type="protein sequence ID" value="KAG0143491.1"/>
    <property type="molecule type" value="Genomic_DNA"/>
</dbReference>
<dbReference type="OrthoDB" id="2507113at2759"/>
<protein>
    <submittedName>
        <fullName evidence="1">Uncharacterized protein</fullName>
    </submittedName>
</protein>
<dbReference type="Proteomes" id="UP000886653">
    <property type="component" value="Unassembled WGS sequence"/>
</dbReference>
<reference evidence="1" key="1">
    <citation type="submission" date="2013-11" db="EMBL/GenBank/DDBJ databases">
        <title>Genome sequence of the fusiform rust pathogen reveals effectors for host alternation and coevolution with pine.</title>
        <authorList>
            <consortium name="DOE Joint Genome Institute"/>
            <person name="Smith K."/>
            <person name="Pendleton A."/>
            <person name="Kubisiak T."/>
            <person name="Anderson C."/>
            <person name="Salamov A."/>
            <person name="Aerts A."/>
            <person name="Riley R."/>
            <person name="Clum A."/>
            <person name="Lindquist E."/>
            <person name="Ence D."/>
            <person name="Campbell M."/>
            <person name="Kronenberg Z."/>
            <person name="Feau N."/>
            <person name="Dhillon B."/>
            <person name="Hamelin R."/>
            <person name="Burleigh J."/>
            <person name="Smith J."/>
            <person name="Yandell M."/>
            <person name="Nelson C."/>
            <person name="Grigoriev I."/>
            <person name="Davis J."/>
        </authorList>
    </citation>
    <scope>NUCLEOTIDE SEQUENCE</scope>
    <source>
        <strain evidence="1">G11</strain>
    </source>
</reference>
<name>A0A9P6NH45_9BASI</name>
<organism evidence="1 2">
    <name type="scientific">Cronartium quercuum f. sp. fusiforme G11</name>
    <dbReference type="NCBI Taxonomy" id="708437"/>
    <lineage>
        <taxon>Eukaryota</taxon>
        <taxon>Fungi</taxon>
        <taxon>Dikarya</taxon>
        <taxon>Basidiomycota</taxon>
        <taxon>Pucciniomycotina</taxon>
        <taxon>Pucciniomycetes</taxon>
        <taxon>Pucciniales</taxon>
        <taxon>Coleosporiaceae</taxon>
        <taxon>Cronartium</taxon>
    </lineage>
</organism>
<keyword evidence="2" id="KW-1185">Reference proteome</keyword>
<evidence type="ECO:0000313" key="1">
    <source>
        <dbReference type="EMBL" id="KAG0143491.1"/>
    </source>
</evidence>
<evidence type="ECO:0000313" key="2">
    <source>
        <dbReference type="Proteomes" id="UP000886653"/>
    </source>
</evidence>
<feature type="non-terminal residue" evidence="1">
    <location>
        <position position="1"/>
    </location>
</feature>
<accession>A0A9P6NH45</accession>
<sequence>AFIYMRINKKFTTNISLLERTYNHYVHYYMAGKYKREMKEEGKNQRDDERKKIQRARKWLRDAHYKHALRHEFPRRYLKMLHEIDAHSDDEYNPKRDMYIVKTLPFRSAKAGQFMQRVDDHMIKSKQLARRPDQKRTRLRPLCP</sequence>
<comment type="caution">
    <text evidence="1">The sequence shown here is derived from an EMBL/GenBank/DDBJ whole genome shotgun (WGS) entry which is preliminary data.</text>
</comment>
<gene>
    <name evidence="1" type="ORF">CROQUDRAFT_48720</name>
</gene>
<proteinExistence type="predicted"/>
<dbReference type="AlphaFoldDB" id="A0A9P6NH45"/>